<gene>
    <name evidence="4" type="ORF">EPH95_08805</name>
</gene>
<evidence type="ECO:0000256" key="2">
    <source>
        <dbReference type="ARBA" id="ARBA00023002"/>
    </source>
</evidence>
<dbReference type="Gene3D" id="3.40.50.720">
    <property type="entry name" value="NAD(P)-binding Rossmann-like Domain"/>
    <property type="match status" value="1"/>
</dbReference>
<dbReference type="AlphaFoldDB" id="A0A514LJ13"/>
<dbReference type="PANTHER" id="PTHR42760:SF133">
    <property type="entry name" value="3-OXOACYL-[ACYL-CARRIER-PROTEIN] REDUCTASE"/>
    <property type="match status" value="1"/>
</dbReference>
<evidence type="ECO:0000259" key="3">
    <source>
        <dbReference type="SMART" id="SM00822"/>
    </source>
</evidence>
<name>A0A514LJ13_9BACI</name>
<dbReference type="SMART" id="SM00822">
    <property type="entry name" value="PKS_KR"/>
    <property type="match status" value="1"/>
</dbReference>
<dbReference type="RefSeq" id="WP_142089195.1">
    <property type="nucleotide sequence ID" value="NZ_CP035485.1"/>
</dbReference>
<dbReference type="PRINTS" id="PR00081">
    <property type="entry name" value="GDHRDH"/>
</dbReference>
<protein>
    <submittedName>
        <fullName evidence="4">SDR family oxidoreductase</fullName>
    </submittedName>
</protein>
<dbReference type="InterPro" id="IPR057326">
    <property type="entry name" value="KR_dom"/>
</dbReference>
<dbReference type="InterPro" id="IPR036291">
    <property type="entry name" value="NAD(P)-bd_dom_sf"/>
</dbReference>
<dbReference type="Pfam" id="PF13561">
    <property type="entry name" value="adh_short_C2"/>
    <property type="match status" value="1"/>
</dbReference>
<dbReference type="PANTHER" id="PTHR42760">
    <property type="entry name" value="SHORT-CHAIN DEHYDROGENASES/REDUCTASES FAMILY MEMBER"/>
    <property type="match status" value="1"/>
</dbReference>
<reference evidence="5" key="1">
    <citation type="submission" date="2019-01" db="EMBL/GenBank/DDBJ databases">
        <title>Genomic analysis of Salicibibacter sp. NKC3-5.</title>
        <authorList>
            <person name="Oh Y.J."/>
        </authorList>
    </citation>
    <scope>NUCLEOTIDE SEQUENCE [LARGE SCALE GENOMIC DNA]</scope>
    <source>
        <strain evidence="5">NKC3-5</strain>
    </source>
</reference>
<comment type="similarity">
    <text evidence="1">Belongs to the short-chain dehydrogenases/reductases (SDR) family.</text>
</comment>
<dbReference type="Proteomes" id="UP000319756">
    <property type="component" value="Chromosome"/>
</dbReference>
<dbReference type="InterPro" id="IPR020904">
    <property type="entry name" value="Sc_DH/Rdtase_CS"/>
</dbReference>
<evidence type="ECO:0000256" key="1">
    <source>
        <dbReference type="ARBA" id="ARBA00006484"/>
    </source>
</evidence>
<evidence type="ECO:0000313" key="4">
    <source>
        <dbReference type="EMBL" id="QDI91271.1"/>
    </source>
</evidence>
<dbReference type="FunFam" id="3.40.50.720:FF:000084">
    <property type="entry name" value="Short-chain dehydrogenase reductase"/>
    <property type="match status" value="1"/>
</dbReference>
<keyword evidence="5" id="KW-1185">Reference proteome</keyword>
<dbReference type="GO" id="GO:0016616">
    <property type="term" value="F:oxidoreductase activity, acting on the CH-OH group of donors, NAD or NADP as acceptor"/>
    <property type="evidence" value="ECO:0007669"/>
    <property type="project" value="UniProtKB-ARBA"/>
</dbReference>
<keyword evidence="2" id="KW-0560">Oxidoreductase</keyword>
<dbReference type="KEGG" id="sale:EPH95_08805"/>
<organism evidence="4 5">
    <name type="scientific">Salicibibacter halophilus</name>
    <dbReference type="NCBI Taxonomy" id="2502791"/>
    <lineage>
        <taxon>Bacteria</taxon>
        <taxon>Bacillati</taxon>
        <taxon>Bacillota</taxon>
        <taxon>Bacilli</taxon>
        <taxon>Bacillales</taxon>
        <taxon>Bacillaceae</taxon>
        <taxon>Salicibibacter</taxon>
    </lineage>
</organism>
<dbReference type="PROSITE" id="PS00061">
    <property type="entry name" value="ADH_SHORT"/>
    <property type="match status" value="1"/>
</dbReference>
<dbReference type="OrthoDB" id="112317at2"/>
<sequence length="252" mass="26989">MRFRDMTALITGAGSGIGKETAIRLANEGANVILVGRTKEKLQKVAAEVPGSEIFPADMIKKEDVEKLAAFAEDRFERLDVLINGVGGSSHSPIMDTSEEDWDAMQDVNLKSIFLPSKTLGALMIQQAEKESGPSPRSIVNVASLSGHKAGAQIPHYSAAKAGALNFTKALALELAPYGIRVNSVSPGFVETPLTEDALTNERFSKAIERNTTLKRVGQSEEIANVIAFVASREASYMVGSDVLVDGGWLIK</sequence>
<accession>A0A514LJ13</accession>
<dbReference type="GO" id="GO:0008206">
    <property type="term" value="P:bile acid metabolic process"/>
    <property type="evidence" value="ECO:0007669"/>
    <property type="project" value="UniProtKB-ARBA"/>
</dbReference>
<dbReference type="SUPFAM" id="SSF51735">
    <property type="entry name" value="NAD(P)-binding Rossmann-fold domains"/>
    <property type="match status" value="1"/>
</dbReference>
<evidence type="ECO:0000313" key="5">
    <source>
        <dbReference type="Proteomes" id="UP000319756"/>
    </source>
</evidence>
<dbReference type="InterPro" id="IPR002347">
    <property type="entry name" value="SDR_fam"/>
</dbReference>
<dbReference type="CDD" id="cd05233">
    <property type="entry name" value="SDR_c"/>
    <property type="match status" value="1"/>
</dbReference>
<dbReference type="EMBL" id="CP035485">
    <property type="protein sequence ID" value="QDI91271.1"/>
    <property type="molecule type" value="Genomic_DNA"/>
</dbReference>
<proteinExistence type="inferred from homology"/>
<dbReference type="PRINTS" id="PR00080">
    <property type="entry name" value="SDRFAMILY"/>
</dbReference>
<feature type="domain" description="Ketoreductase" evidence="3">
    <location>
        <begin position="6"/>
        <end position="188"/>
    </location>
</feature>